<gene>
    <name evidence="5" type="ORF">AVDCRST_MAG86-1191</name>
</gene>
<keyword evidence="1" id="KW-0805">Transcription regulation</keyword>
<dbReference type="PANTHER" id="PTHR30146">
    <property type="entry name" value="LACI-RELATED TRANSCRIPTIONAL REPRESSOR"/>
    <property type="match status" value="1"/>
</dbReference>
<dbReference type="AlphaFoldDB" id="A0A6J4V7B8"/>
<evidence type="ECO:0000259" key="4">
    <source>
        <dbReference type="PROSITE" id="PS50932"/>
    </source>
</evidence>
<sequence>MVKKRVTQVDIARATGVSQATVSQVLSNKGLVGIPAETHQRIFEAASALGYAPDVAARSLRTGRTLTIASVIPDITNPFYPEFQHGIQSVTDDHGYDLILYNTGGGAEKERKSLHSLQERRVDGAIVVLFHMGAARLRDLLETGTAIVRLVAKKPDDSEWPLDNLYLNNEAAAHAATTYLAGRGHRLIAFIGGELGPSPERARGYRRALSEAGLQVSQDLMRLGNFTFEGGRQAAHELLALPGSPTAVFAANDLMALGALAALRELSLRAPDDLAVMGFDDLPAASLVSPALTTVTQFSNRLGHRAAEMLFEHLAGVVPNQGRSEEAPFELCIRESA</sequence>
<dbReference type="SUPFAM" id="SSF47413">
    <property type="entry name" value="lambda repressor-like DNA-binding domains"/>
    <property type="match status" value="1"/>
</dbReference>
<protein>
    <recommendedName>
        <fullName evidence="4">HTH lacI-type domain-containing protein</fullName>
    </recommendedName>
</protein>
<dbReference type="CDD" id="cd01392">
    <property type="entry name" value="HTH_LacI"/>
    <property type="match status" value="1"/>
</dbReference>
<dbReference type="Pfam" id="PF00356">
    <property type="entry name" value="LacI"/>
    <property type="match status" value="1"/>
</dbReference>
<dbReference type="PROSITE" id="PS50932">
    <property type="entry name" value="HTH_LACI_2"/>
    <property type="match status" value="1"/>
</dbReference>
<dbReference type="InterPro" id="IPR028082">
    <property type="entry name" value="Peripla_BP_I"/>
</dbReference>
<dbReference type="InterPro" id="IPR046335">
    <property type="entry name" value="LacI/GalR-like_sensor"/>
</dbReference>
<keyword evidence="3" id="KW-0804">Transcription</keyword>
<dbReference type="Gene3D" id="3.40.50.2300">
    <property type="match status" value="2"/>
</dbReference>
<evidence type="ECO:0000256" key="1">
    <source>
        <dbReference type="ARBA" id="ARBA00023015"/>
    </source>
</evidence>
<dbReference type="Gene3D" id="1.10.260.40">
    <property type="entry name" value="lambda repressor-like DNA-binding domains"/>
    <property type="match status" value="1"/>
</dbReference>
<dbReference type="InterPro" id="IPR000843">
    <property type="entry name" value="HTH_LacI"/>
</dbReference>
<dbReference type="EMBL" id="CADCWP010000088">
    <property type="protein sequence ID" value="CAA9567468.1"/>
    <property type="molecule type" value="Genomic_DNA"/>
</dbReference>
<dbReference type="GO" id="GO:0000976">
    <property type="term" value="F:transcription cis-regulatory region binding"/>
    <property type="evidence" value="ECO:0007669"/>
    <property type="project" value="TreeGrafter"/>
</dbReference>
<dbReference type="Pfam" id="PF13377">
    <property type="entry name" value="Peripla_BP_3"/>
    <property type="match status" value="1"/>
</dbReference>
<feature type="domain" description="HTH lacI-type" evidence="4">
    <location>
        <begin position="6"/>
        <end position="62"/>
    </location>
</feature>
<dbReference type="InterPro" id="IPR010982">
    <property type="entry name" value="Lambda_DNA-bd_dom_sf"/>
</dbReference>
<organism evidence="5">
    <name type="scientific">uncultured Truepera sp</name>
    <dbReference type="NCBI Taxonomy" id="543023"/>
    <lineage>
        <taxon>Bacteria</taxon>
        <taxon>Thermotogati</taxon>
        <taxon>Deinococcota</taxon>
        <taxon>Deinococci</taxon>
        <taxon>Trueperales</taxon>
        <taxon>Trueperaceae</taxon>
        <taxon>Truepera</taxon>
        <taxon>environmental samples</taxon>
    </lineage>
</organism>
<proteinExistence type="predicted"/>
<evidence type="ECO:0000313" key="5">
    <source>
        <dbReference type="EMBL" id="CAA9567468.1"/>
    </source>
</evidence>
<dbReference type="CDD" id="cd06267">
    <property type="entry name" value="PBP1_LacI_sugar_binding-like"/>
    <property type="match status" value="1"/>
</dbReference>
<name>A0A6J4V7B8_9DEIN</name>
<dbReference type="SMART" id="SM00354">
    <property type="entry name" value="HTH_LACI"/>
    <property type="match status" value="1"/>
</dbReference>
<evidence type="ECO:0000256" key="2">
    <source>
        <dbReference type="ARBA" id="ARBA00023125"/>
    </source>
</evidence>
<dbReference type="SUPFAM" id="SSF53822">
    <property type="entry name" value="Periplasmic binding protein-like I"/>
    <property type="match status" value="1"/>
</dbReference>
<evidence type="ECO:0000256" key="3">
    <source>
        <dbReference type="ARBA" id="ARBA00023163"/>
    </source>
</evidence>
<dbReference type="PANTHER" id="PTHR30146:SF109">
    <property type="entry name" value="HTH-TYPE TRANSCRIPTIONAL REGULATOR GALS"/>
    <property type="match status" value="1"/>
</dbReference>
<dbReference type="GO" id="GO:0003700">
    <property type="term" value="F:DNA-binding transcription factor activity"/>
    <property type="evidence" value="ECO:0007669"/>
    <property type="project" value="TreeGrafter"/>
</dbReference>
<accession>A0A6J4V7B8</accession>
<reference evidence="5" key="1">
    <citation type="submission" date="2020-02" db="EMBL/GenBank/DDBJ databases">
        <authorList>
            <person name="Meier V. D."/>
        </authorList>
    </citation>
    <scope>NUCLEOTIDE SEQUENCE</scope>
    <source>
        <strain evidence="5">AVDCRST_MAG86</strain>
    </source>
</reference>
<keyword evidence="2" id="KW-0238">DNA-binding</keyword>